<feature type="compositionally biased region" description="Polar residues" evidence="5">
    <location>
        <begin position="305"/>
        <end position="329"/>
    </location>
</feature>
<reference evidence="7 8" key="1">
    <citation type="journal article" date="2022" name="G3 (Bethesda)">
        <title>Whole-genome sequence and methylome profiling of the almond [Prunus dulcis (Mill.) D.A. Webb] cultivar 'Nonpareil'.</title>
        <authorList>
            <person name="D'Amico-Willman K.M."/>
            <person name="Ouma W.Z."/>
            <person name="Meulia T."/>
            <person name="Sideli G.M."/>
            <person name="Gradziel T.M."/>
            <person name="Fresnedo-Ramirez J."/>
        </authorList>
    </citation>
    <scope>NUCLEOTIDE SEQUENCE [LARGE SCALE GENOMIC DNA]</scope>
    <source>
        <strain evidence="7">Clone GOH B32 T37-40</strain>
    </source>
</reference>
<dbReference type="PANTHER" id="PTHR31973">
    <property type="entry name" value="POLYPROTEIN, PUTATIVE-RELATED"/>
    <property type="match status" value="1"/>
</dbReference>
<evidence type="ECO:0000256" key="3">
    <source>
        <dbReference type="ARBA" id="ARBA00022833"/>
    </source>
</evidence>
<sequence length="329" mass="36357">MYEGEFAVDLRAKTCSCRRWDLCGIPCPHAISAIFQRSEDIEDYVDKLYKKEAYLKRYGPIIRHVPFDDQWPRSCLPAIKPPNFRIQPGRPRKVRTQEPREVEIPAPVPSNLKPPNWKPQPARLQLSKGKPKLQLPKPRLQLLKPKLQLPKPKLQLPKPKLMLPKPKLMLSKPSPTTTRGCRGRGRMRGLGRSSSQPQAQGQAQAQVQVQAQVQAQGQTEAFSANIQARAVIGPNQMVQHVAATRGGTSRRSMRGLGRSSSQPQPHALPPNIQGSALIGPNQMAQLVASTRGGRGRGRMRGFGRSSSQPVSKGSITRTTNGASSSQPLR</sequence>
<keyword evidence="1" id="KW-0479">Metal-binding</keyword>
<protein>
    <recommendedName>
        <fullName evidence="6">SWIM-type domain-containing protein</fullName>
    </recommendedName>
</protein>
<feature type="domain" description="SWIM-type" evidence="6">
    <location>
        <begin position="6"/>
        <end position="38"/>
    </location>
</feature>
<name>A0AAD4ZVB9_PRUDU</name>
<feature type="region of interest" description="Disordered" evidence="5">
    <location>
        <begin position="82"/>
        <end position="121"/>
    </location>
</feature>
<dbReference type="PROSITE" id="PS50966">
    <property type="entry name" value="ZF_SWIM"/>
    <property type="match status" value="1"/>
</dbReference>
<dbReference type="Proteomes" id="UP001054821">
    <property type="component" value="Chromosome 1"/>
</dbReference>
<evidence type="ECO:0000256" key="2">
    <source>
        <dbReference type="ARBA" id="ARBA00022771"/>
    </source>
</evidence>
<proteinExistence type="predicted"/>
<dbReference type="Pfam" id="PF04434">
    <property type="entry name" value="SWIM"/>
    <property type="match status" value="1"/>
</dbReference>
<evidence type="ECO:0000313" key="8">
    <source>
        <dbReference type="Proteomes" id="UP001054821"/>
    </source>
</evidence>
<accession>A0AAD4ZVB9</accession>
<feature type="region of interest" description="Disordered" evidence="5">
    <location>
        <begin position="243"/>
        <end position="274"/>
    </location>
</feature>
<comment type="caution">
    <text evidence="7">The sequence shown here is derived from an EMBL/GenBank/DDBJ whole genome shotgun (WGS) entry which is preliminary data.</text>
</comment>
<dbReference type="GO" id="GO:0008270">
    <property type="term" value="F:zinc ion binding"/>
    <property type="evidence" value="ECO:0007669"/>
    <property type="project" value="UniProtKB-KW"/>
</dbReference>
<evidence type="ECO:0000256" key="5">
    <source>
        <dbReference type="SAM" id="MobiDB-lite"/>
    </source>
</evidence>
<evidence type="ECO:0000313" key="7">
    <source>
        <dbReference type="EMBL" id="KAI5354930.1"/>
    </source>
</evidence>
<dbReference type="InterPro" id="IPR007527">
    <property type="entry name" value="Znf_SWIM"/>
</dbReference>
<dbReference type="SMART" id="SM00575">
    <property type="entry name" value="ZnF_PMZ"/>
    <property type="match status" value="1"/>
</dbReference>
<feature type="region of interest" description="Disordered" evidence="5">
    <location>
        <begin position="165"/>
        <end position="203"/>
    </location>
</feature>
<evidence type="ECO:0000256" key="4">
    <source>
        <dbReference type="PROSITE-ProRule" id="PRU00325"/>
    </source>
</evidence>
<dbReference type="PANTHER" id="PTHR31973:SF199">
    <property type="entry name" value="SWIM-TYPE DOMAIN-CONTAINING PROTEIN"/>
    <property type="match status" value="1"/>
</dbReference>
<keyword evidence="3" id="KW-0862">Zinc</keyword>
<feature type="compositionally biased region" description="Low complexity" evidence="5">
    <location>
        <begin position="245"/>
        <end position="261"/>
    </location>
</feature>
<feature type="compositionally biased region" description="Low complexity" evidence="5">
    <location>
        <begin position="165"/>
        <end position="175"/>
    </location>
</feature>
<evidence type="ECO:0000259" key="6">
    <source>
        <dbReference type="PROSITE" id="PS50966"/>
    </source>
</evidence>
<keyword evidence="2 4" id="KW-0863">Zinc-finger</keyword>
<keyword evidence="8" id="KW-1185">Reference proteome</keyword>
<dbReference type="AlphaFoldDB" id="A0AAD4ZVB9"/>
<gene>
    <name evidence="7" type="ORF">L3X38_007825</name>
</gene>
<dbReference type="EMBL" id="JAJFAZ020000001">
    <property type="protein sequence ID" value="KAI5354930.1"/>
    <property type="molecule type" value="Genomic_DNA"/>
</dbReference>
<organism evidence="7 8">
    <name type="scientific">Prunus dulcis</name>
    <name type="common">Almond</name>
    <name type="synonym">Amygdalus dulcis</name>
    <dbReference type="NCBI Taxonomy" id="3755"/>
    <lineage>
        <taxon>Eukaryota</taxon>
        <taxon>Viridiplantae</taxon>
        <taxon>Streptophyta</taxon>
        <taxon>Embryophyta</taxon>
        <taxon>Tracheophyta</taxon>
        <taxon>Spermatophyta</taxon>
        <taxon>Magnoliopsida</taxon>
        <taxon>eudicotyledons</taxon>
        <taxon>Gunneridae</taxon>
        <taxon>Pentapetalae</taxon>
        <taxon>rosids</taxon>
        <taxon>fabids</taxon>
        <taxon>Rosales</taxon>
        <taxon>Rosaceae</taxon>
        <taxon>Amygdaloideae</taxon>
        <taxon>Amygdaleae</taxon>
        <taxon>Prunus</taxon>
    </lineage>
</organism>
<evidence type="ECO:0000256" key="1">
    <source>
        <dbReference type="ARBA" id="ARBA00022723"/>
    </source>
</evidence>
<dbReference type="InterPro" id="IPR006564">
    <property type="entry name" value="Znf_PMZ"/>
</dbReference>
<feature type="region of interest" description="Disordered" evidence="5">
    <location>
        <begin position="287"/>
        <end position="329"/>
    </location>
</feature>